<evidence type="ECO:0000313" key="5">
    <source>
        <dbReference type="Proteomes" id="UP000466130"/>
    </source>
</evidence>
<sequence length="1123" mass="123326">MDNTDAQARNAAFDETPIGGGVCPLLLDVTLFPVRYAIDEAPEQAGAPHPHPLSEQWQGPGYPAIHTRGYTLRQLRDGWLYVWVEEDGEQRIDEYVVEGATFNGEPHLTYSTCNAIALAYSPVQWTERIREHMLENAEARQRTMRSVNLMSAISDTADGTSLSAHVGPLTQLAEHVADITPNGAVGGFTSTTVSTIERAETADASDGDGDEESVVYPLLAVKPEITQDSVLAAVDNHDEALFVALDDDLGIVDDLTMALVGRQLELEAFLEEHGHQLEIAQVVKALCLIDIDDLISDDVRQDPERYRDIMLKTGELLDAMKNVTNGSDHTLLRREQRITQLREELIALGMPTPPGRHSPLYEEWHGKELPRLDVRLEEAIAFLAEKAPQIERLQTHIDNSLADFTVWLERLPLSAQSLCFDTVDAEQNRAMHEWGCMAVEVLGATQAGRAWLDDTFHNRDSLISVAMSNFDPALAEALDTIARHFIAQGTEDGQPADSGVTATGVFSQANAALGVLSLEAVQRHPAYQALAPHVQEAFDTLRSEVSSASRKLWETIGYQFLPSLSAKGQMSMEKAARALVHSMMVVMVHPDVAATDITIDLDYEARHREWREQAWRLTGEIRTEELRSRREGQSAQQRTASSQRLEALEQQRYEHAFNEPKRVTVNEGAGGGSVDQSAAGNQTRASNLTSAGYYELREQHRVKLTSGASAARRHMANRVEQLGGGMALLIAGLNLYNFIDAAHTAQKEGVDEEGMRQLAATTGAATVAVMSLWVMPFWNRAAKRSFRFNGNMIRLTDVSIGEWQSNGRQAASRIAARLATRMAGLSAIGAITAGLDTYQSYRDLGKATSGQEHLALLTKMLAGGAMATTAVIQLGGAILGRWFAFSWILGPKVAIALFAAGVIHLISSHFAARYNREGVRGWLYTSTWGDGELAWEAGDEGHQREWQALMEILLQPTVKLTSVTDLEFDTSNMSYYGTGKMSRTYQGCWVQIAFPAVLAGETVKLSENARGGFWAPASSYEQSPTQQSERGAVLPADAGYDTGDVRVWQAWIPASEQAEREPFVLTVNYAETLLASSESSLGFTFYKPNAARGKKEIEPNSEEGQGISLPARFDITVPMSLEE</sequence>
<evidence type="ECO:0000259" key="3">
    <source>
        <dbReference type="Pfam" id="PF20249"/>
    </source>
</evidence>
<dbReference type="NCBIfam" id="NF041559">
    <property type="entry name" value="BTH_I2691_fam"/>
    <property type="match status" value="1"/>
</dbReference>
<keyword evidence="2" id="KW-0812">Transmembrane</keyword>
<protein>
    <recommendedName>
        <fullName evidence="3">Toxin VasX N-terminal region domain-containing protein</fullName>
    </recommendedName>
</protein>
<feature type="transmembrane region" description="Helical" evidence="2">
    <location>
        <begin position="884"/>
        <end position="906"/>
    </location>
</feature>
<proteinExistence type="predicted"/>
<reference evidence="4 5" key="1">
    <citation type="submission" date="2019-09" db="EMBL/GenBank/DDBJ databases">
        <title>The Halomonas whole genome shotgun (WGS).</title>
        <authorList>
            <person name="Xie Z."/>
        </authorList>
    </citation>
    <scope>NUCLEOTIDE SEQUENCE [LARGE SCALE GENOMIC DNA]</scope>
    <source>
        <strain evidence="4 5">NBT06E8</strain>
    </source>
</reference>
<dbReference type="Proteomes" id="UP000466130">
    <property type="component" value="Unassembled WGS sequence"/>
</dbReference>
<dbReference type="InterPro" id="IPR048126">
    <property type="entry name" value="Toxin_VasX"/>
</dbReference>
<name>A0ABQ6XB05_9GAMM</name>
<keyword evidence="2" id="KW-1133">Transmembrane helix</keyword>
<comment type="caution">
    <text evidence="4">The sequence shown here is derived from an EMBL/GenBank/DDBJ whole genome shotgun (WGS) entry which is preliminary data.</text>
</comment>
<dbReference type="EMBL" id="VWRT01000006">
    <property type="protein sequence ID" value="KAE8438655.1"/>
    <property type="molecule type" value="Genomic_DNA"/>
</dbReference>
<accession>A0ABQ6XB05</accession>
<feature type="compositionally biased region" description="Polar residues" evidence="1">
    <location>
        <begin position="674"/>
        <end position="684"/>
    </location>
</feature>
<dbReference type="CDD" id="cd20708">
    <property type="entry name" value="MIX_IV"/>
    <property type="match status" value="1"/>
</dbReference>
<organism evidence="4 5">
    <name type="scientific">Vreelandella piezotolerans</name>
    <dbReference type="NCBI Taxonomy" id="2609667"/>
    <lineage>
        <taxon>Bacteria</taxon>
        <taxon>Pseudomonadati</taxon>
        <taxon>Pseudomonadota</taxon>
        <taxon>Gammaproteobacteria</taxon>
        <taxon>Oceanospirillales</taxon>
        <taxon>Halomonadaceae</taxon>
        <taxon>Vreelandella</taxon>
    </lineage>
</organism>
<feature type="transmembrane region" description="Helical" evidence="2">
    <location>
        <begin position="856"/>
        <end position="878"/>
    </location>
</feature>
<dbReference type="Pfam" id="PF20249">
    <property type="entry name" value="VasX_N"/>
    <property type="match status" value="1"/>
</dbReference>
<dbReference type="InterPro" id="IPR046864">
    <property type="entry name" value="VasX_N"/>
</dbReference>
<evidence type="ECO:0000313" key="4">
    <source>
        <dbReference type="EMBL" id="KAE8438655.1"/>
    </source>
</evidence>
<feature type="region of interest" description="Disordered" evidence="1">
    <location>
        <begin position="656"/>
        <end position="684"/>
    </location>
</feature>
<feature type="domain" description="Toxin VasX N-terminal region" evidence="3">
    <location>
        <begin position="28"/>
        <end position="151"/>
    </location>
</feature>
<dbReference type="RefSeq" id="WP_153843111.1">
    <property type="nucleotide sequence ID" value="NZ_CP048602.1"/>
</dbReference>
<keyword evidence="2" id="KW-0472">Membrane</keyword>
<evidence type="ECO:0000256" key="1">
    <source>
        <dbReference type="SAM" id="MobiDB-lite"/>
    </source>
</evidence>
<keyword evidence="5" id="KW-1185">Reference proteome</keyword>
<evidence type="ECO:0000256" key="2">
    <source>
        <dbReference type="SAM" id="Phobius"/>
    </source>
</evidence>
<gene>
    <name evidence="4" type="ORF">F1978_08275</name>
</gene>
<feature type="transmembrane region" description="Helical" evidence="2">
    <location>
        <begin position="759"/>
        <end position="778"/>
    </location>
</feature>